<feature type="transmembrane region" description="Helical" evidence="6">
    <location>
        <begin position="304"/>
        <end position="328"/>
    </location>
</feature>
<feature type="transmembrane region" description="Helical" evidence="6">
    <location>
        <begin position="44"/>
        <end position="70"/>
    </location>
</feature>
<comment type="subcellular location">
    <subcellularLocation>
        <location evidence="1">Cell membrane</location>
        <topology evidence="1">Multi-pass membrane protein</topology>
    </subcellularLocation>
</comment>
<dbReference type="AlphaFoldDB" id="A0A5M8IC23"/>
<comment type="caution">
    <text evidence="7">The sequence shown here is derived from an EMBL/GenBank/DDBJ whole genome shotgun (WGS) entry which is preliminary data.</text>
</comment>
<dbReference type="PANTHER" id="PTHR30250">
    <property type="entry name" value="PST FAMILY PREDICTED COLANIC ACID TRANSPORTER"/>
    <property type="match status" value="1"/>
</dbReference>
<feature type="transmembrane region" description="Helical" evidence="6">
    <location>
        <begin position="334"/>
        <end position="359"/>
    </location>
</feature>
<evidence type="ECO:0000256" key="4">
    <source>
        <dbReference type="ARBA" id="ARBA00022989"/>
    </source>
</evidence>
<evidence type="ECO:0000256" key="2">
    <source>
        <dbReference type="ARBA" id="ARBA00022475"/>
    </source>
</evidence>
<feature type="transmembrane region" description="Helical" evidence="6">
    <location>
        <begin position="7"/>
        <end position="24"/>
    </location>
</feature>
<sequence length="495" mass="52465">MNRNVSIAAGAGFSLGGFFVGQVARFLYSLVVARLLGADALGTYALAIAVVQIAEVAAMAGLDSALLRFVPAARHDPVRRTELIGSVVKMALWLSIAIFLLLELFSAPVAAALHGGRLLQLAVACYAAAIPFNVASMLYGNAMQACGNIRPKIIATQALNPILLLFFTLLFSMAFGSEAALLFPFALSAVISYFWIRPRLFPVAGMLPEVGWNGAVERPVLFYALPFMAVSFISMSMHWLDVMMLGMLTDPATVGLYHPAARTAGLIRAVLVAFAGMAAPVFAELHAAGRMEEAGRVYRLLSRWVLTLAIPLLLLFALLPGPVMAVFGSSFSKAAPALVLLSGAALLQAFFGMAATLLAMTGHARLSLMNAAAALLLQVLLNLILIPRMGIEGAALGSLLLFLTLSVARLLEVRSLLGLHPFSKALFKPLAAGAGSALGFFFLPPVFYTLPGALLPAAALCVLGLSYAVILLLLGLEEDEREIILQFRSLLGRKG</sequence>
<dbReference type="GO" id="GO:0005886">
    <property type="term" value="C:plasma membrane"/>
    <property type="evidence" value="ECO:0007669"/>
    <property type="project" value="UniProtKB-SubCell"/>
</dbReference>
<feature type="transmembrane region" description="Helical" evidence="6">
    <location>
        <begin position="393"/>
        <end position="413"/>
    </location>
</feature>
<name>A0A5M8IC23_CHLPH</name>
<evidence type="ECO:0000256" key="1">
    <source>
        <dbReference type="ARBA" id="ARBA00004651"/>
    </source>
</evidence>
<organism evidence="7 8">
    <name type="scientific">Chlorobium phaeovibrioides</name>
    <dbReference type="NCBI Taxonomy" id="1094"/>
    <lineage>
        <taxon>Bacteria</taxon>
        <taxon>Pseudomonadati</taxon>
        <taxon>Chlorobiota</taxon>
        <taxon>Chlorobiia</taxon>
        <taxon>Chlorobiales</taxon>
        <taxon>Chlorobiaceae</taxon>
        <taxon>Chlorobium/Pelodictyon group</taxon>
        <taxon>Chlorobium</taxon>
    </lineage>
</organism>
<keyword evidence="3 6" id="KW-0812">Transmembrane</keyword>
<dbReference type="Proteomes" id="UP000327458">
    <property type="component" value="Unassembled WGS sequence"/>
</dbReference>
<feature type="transmembrane region" description="Helical" evidence="6">
    <location>
        <begin position="366"/>
        <end position="387"/>
    </location>
</feature>
<protein>
    <submittedName>
        <fullName evidence="7">Polysaccharide biosynthesis protein</fullName>
    </submittedName>
</protein>
<dbReference type="PANTHER" id="PTHR30250:SF27">
    <property type="entry name" value="POLYSACCHARIDE BIOSYNTHESIS PROTEIN"/>
    <property type="match status" value="1"/>
</dbReference>
<accession>A0A5M8IC23</accession>
<evidence type="ECO:0000256" key="6">
    <source>
        <dbReference type="SAM" id="Phobius"/>
    </source>
</evidence>
<feature type="transmembrane region" description="Helical" evidence="6">
    <location>
        <begin position="220"/>
        <end position="240"/>
    </location>
</feature>
<feature type="transmembrane region" description="Helical" evidence="6">
    <location>
        <begin position="425"/>
        <end position="447"/>
    </location>
</feature>
<gene>
    <name evidence="7" type="ORF">FP507_01305</name>
</gene>
<dbReference type="RefSeq" id="WP_126341849.1">
    <property type="nucleotide sequence ID" value="NZ_RXYJ01000003.1"/>
</dbReference>
<dbReference type="InterPro" id="IPR002797">
    <property type="entry name" value="Polysacc_synth"/>
</dbReference>
<feature type="transmembrane region" description="Helical" evidence="6">
    <location>
        <begin position="260"/>
        <end position="283"/>
    </location>
</feature>
<proteinExistence type="predicted"/>
<dbReference type="Pfam" id="PF01943">
    <property type="entry name" value="Polysacc_synt"/>
    <property type="match status" value="1"/>
</dbReference>
<reference evidence="7 8" key="1">
    <citation type="submission" date="2019-07" db="EMBL/GenBank/DDBJ databases">
        <title>Draft genome Sequence of Chlorobium phaeovibrioides sp. strain PhvTcv-s14, from the Phylum Chlorobi.</title>
        <authorList>
            <person name="Babenko V."/>
            <person name="Boldyreva D."/>
            <person name="Kanygina A."/>
            <person name="Selezneva O."/>
            <person name="Akopiyan T."/>
            <person name="Lunina O."/>
        </authorList>
    </citation>
    <scope>NUCLEOTIDE SEQUENCE [LARGE SCALE GENOMIC DNA]</scope>
    <source>
        <strain evidence="7 8">GrTcv12</strain>
    </source>
</reference>
<feature type="transmembrane region" description="Helical" evidence="6">
    <location>
        <begin position="119"/>
        <end position="141"/>
    </location>
</feature>
<keyword evidence="5 6" id="KW-0472">Membrane</keyword>
<feature type="transmembrane region" description="Helical" evidence="6">
    <location>
        <begin position="179"/>
        <end position="196"/>
    </location>
</feature>
<keyword evidence="2" id="KW-1003">Cell membrane</keyword>
<dbReference type="EMBL" id="VMRG01000001">
    <property type="protein sequence ID" value="KAA6231889.1"/>
    <property type="molecule type" value="Genomic_DNA"/>
</dbReference>
<dbReference type="InterPro" id="IPR050833">
    <property type="entry name" value="Poly_Biosynth_Transport"/>
</dbReference>
<evidence type="ECO:0000256" key="5">
    <source>
        <dbReference type="ARBA" id="ARBA00023136"/>
    </source>
</evidence>
<keyword evidence="4 6" id="KW-1133">Transmembrane helix</keyword>
<feature type="transmembrane region" description="Helical" evidence="6">
    <location>
        <begin position="453"/>
        <end position="476"/>
    </location>
</feature>
<evidence type="ECO:0000313" key="8">
    <source>
        <dbReference type="Proteomes" id="UP000327458"/>
    </source>
</evidence>
<evidence type="ECO:0000313" key="7">
    <source>
        <dbReference type="EMBL" id="KAA6231889.1"/>
    </source>
</evidence>
<feature type="transmembrane region" description="Helical" evidence="6">
    <location>
        <begin position="153"/>
        <end position="173"/>
    </location>
</feature>
<evidence type="ECO:0000256" key="3">
    <source>
        <dbReference type="ARBA" id="ARBA00022692"/>
    </source>
</evidence>
<feature type="transmembrane region" description="Helical" evidence="6">
    <location>
        <begin position="91"/>
        <end position="113"/>
    </location>
</feature>